<comment type="caution">
    <text evidence="8">The sequence shown here is derived from an EMBL/GenBank/DDBJ whole genome shotgun (WGS) entry which is preliminary data.</text>
</comment>
<dbReference type="Pfam" id="PF02492">
    <property type="entry name" value="cobW"/>
    <property type="match status" value="1"/>
</dbReference>
<dbReference type="InterPro" id="IPR027417">
    <property type="entry name" value="P-loop_NTPase"/>
</dbReference>
<evidence type="ECO:0000256" key="4">
    <source>
        <dbReference type="ARBA" id="ARBA00034320"/>
    </source>
</evidence>
<evidence type="ECO:0000256" key="5">
    <source>
        <dbReference type="ARBA" id="ARBA00049117"/>
    </source>
</evidence>
<feature type="region of interest" description="Disordered" evidence="6">
    <location>
        <begin position="1"/>
        <end position="23"/>
    </location>
</feature>
<keyword evidence="9" id="KW-1185">Reference proteome</keyword>
<evidence type="ECO:0000259" key="7">
    <source>
        <dbReference type="SMART" id="SM00833"/>
    </source>
</evidence>
<dbReference type="PANTHER" id="PTHR43603">
    <property type="entry name" value="COBW DOMAIN-CONTAINING PROTEIN DDB_G0274527"/>
    <property type="match status" value="1"/>
</dbReference>
<dbReference type="InterPro" id="IPR036627">
    <property type="entry name" value="CobW-likC_sf"/>
</dbReference>
<gene>
    <name evidence="8" type="ORF">E6C55_11725</name>
</gene>
<dbReference type="Gene3D" id="3.40.50.300">
    <property type="entry name" value="P-loop containing nucleotide triphosphate hydrolases"/>
    <property type="match status" value="1"/>
</dbReference>
<dbReference type="AlphaFoldDB" id="A0A4S4BY36"/>
<organism evidence="8 9">
    <name type="scientific">Cohnella fermenti</name>
    <dbReference type="NCBI Taxonomy" id="2565925"/>
    <lineage>
        <taxon>Bacteria</taxon>
        <taxon>Bacillati</taxon>
        <taxon>Bacillota</taxon>
        <taxon>Bacilli</taxon>
        <taxon>Bacillales</taxon>
        <taxon>Paenibacillaceae</taxon>
        <taxon>Cohnella</taxon>
    </lineage>
</organism>
<dbReference type="PANTHER" id="PTHR43603:SF3">
    <property type="entry name" value="ZINC CHAPERONE YCIC"/>
    <property type="match status" value="1"/>
</dbReference>
<evidence type="ECO:0000313" key="8">
    <source>
        <dbReference type="EMBL" id="THF79452.1"/>
    </source>
</evidence>
<dbReference type="EMBL" id="SSOB01000013">
    <property type="protein sequence ID" value="THF79452.1"/>
    <property type="molecule type" value="Genomic_DNA"/>
</dbReference>
<dbReference type="Proteomes" id="UP000310636">
    <property type="component" value="Unassembled WGS sequence"/>
</dbReference>
<comment type="similarity">
    <text evidence="4">Belongs to the SIMIBI class G3E GTPase family. ZNG1 subfamily.</text>
</comment>
<dbReference type="InterPro" id="IPR051927">
    <property type="entry name" value="Zn_Chap_cDPG_Synth"/>
</dbReference>
<dbReference type="RefSeq" id="WP_136369988.1">
    <property type="nucleotide sequence ID" value="NZ_SSOB01000013.1"/>
</dbReference>
<dbReference type="InterPro" id="IPR003495">
    <property type="entry name" value="CobW/HypB/UreG_nucleotide-bd"/>
</dbReference>
<dbReference type="CDD" id="cd03112">
    <property type="entry name" value="CobW-like"/>
    <property type="match status" value="1"/>
</dbReference>
<evidence type="ECO:0000256" key="1">
    <source>
        <dbReference type="ARBA" id="ARBA00022741"/>
    </source>
</evidence>
<dbReference type="Gene3D" id="3.30.1220.10">
    <property type="entry name" value="CobW-like, C-terminal domain"/>
    <property type="match status" value="1"/>
</dbReference>
<dbReference type="InterPro" id="IPR011629">
    <property type="entry name" value="CobW-like_C"/>
</dbReference>
<dbReference type="OrthoDB" id="9808822at2"/>
<dbReference type="SUPFAM" id="SSF52540">
    <property type="entry name" value="P-loop containing nucleoside triphosphate hydrolases"/>
    <property type="match status" value="1"/>
</dbReference>
<accession>A0A4S4BY36</accession>
<sequence length="418" mass="47190">MKVQTPDSQSDHQSDSQSNNQSDRKIPVTVLSGYLGAGKTTVLNHVLNNREGLRVAVIVNDLSEVNIDADLVRDGGGLSRTEEKLVEMSNGCICCTLRDDLLQEVERLAKEGKFDYILIESTGVGEPLPVAQTFTYVDDELDIDLSKLTRLDCMVTVVDAYHFWKDYNTRDTLKDRSQEAGEDDARGVVHLLTDQVEFCDVLIVNKCDMVAEEELTKLETALRAMQPRAKLIRTTHGQVDPKEILNTGLFDFEAASQSAGWIQELEKDHHTPETEEYGIHSFVYRRKIPFHPERLLKWVANWPQEVVRSKGIVWLATRNNMALSFSQAGVSRQLSPAGLWVSALTEDEKRAYFGSGEVPRSPDWDEQWGDRVTKLVFIGIGIDREKLSASLDKALLTPEEMSGNWRELKDPLPRFGQR</sequence>
<comment type="catalytic activity">
    <reaction evidence="5">
        <text>GTP + H2O = GDP + phosphate + H(+)</text>
        <dbReference type="Rhea" id="RHEA:19669"/>
        <dbReference type="ChEBI" id="CHEBI:15377"/>
        <dbReference type="ChEBI" id="CHEBI:15378"/>
        <dbReference type="ChEBI" id="CHEBI:37565"/>
        <dbReference type="ChEBI" id="CHEBI:43474"/>
        <dbReference type="ChEBI" id="CHEBI:58189"/>
    </reaction>
    <physiologicalReaction direction="left-to-right" evidence="5">
        <dbReference type="Rhea" id="RHEA:19670"/>
    </physiologicalReaction>
</comment>
<protein>
    <submittedName>
        <fullName evidence="8">GTP-binding protein</fullName>
    </submittedName>
</protein>
<evidence type="ECO:0000256" key="2">
    <source>
        <dbReference type="ARBA" id="ARBA00022801"/>
    </source>
</evidence>
<evidence type="ECO:0000256" key="3">
    <source>
        <dbReference type="ARBA" id="ARBA00023186"/>
    </source>
</evidence>
<dbReference type="SMART" id="SM00833">
    <property type="entry name" value="CobW_C"/>
    <property type="match status" value="1"/>
</dbReference>
<dbReference type="GO" id="GO:0000166">
    <property type="term" value="F:nucleotide binding"/>
    <property type="evidence" value="ECO:0007669"/>
    <property type="project" value="UniProtKB-KW"/>
</dbReference>
<dbReference type="Pfam" id="PF07683">
    <property type="entry name" value="CobW_C"/>
    <property type="match status" value="1"/>
</dbReference>
<proteinExistence type="inferred from homology"/>
<feature type="domain" description="CobW C-terminal" evidence="7">
    <location>
        <begin position="279"/>
        <end position="395"/>
    </location>
</feature>
<keyword evidence="3" id="KW-0143">Chaperone</keyword>
<dbReference type="GO" id="GO:0016787">
    <property type="term" value="F:hydrolase activity"/>
    <property type="evidence" value="ECO:0007669"/>
    <property type="project" value="UniProtKB-KW"/>
</dbReference>
<evidence type="ECO:0000313" key="9">
    <source>
        <dbReference type="Proteomes" id="UP000310636"/>
    </source>
</evidence>
<name>A0A4S4BY36_9BACL</name>
<reference evidence="8 9" key="1">
    <citation type="submission" date="2019-04" db="EMBL/GenBank/DDBJ databases">
        <title>Cohnella sp. nov. isolated from preserved vegetables.</title>
        <authorList>
            <person name="Lin S.-Y."/>
            <person name="Hung M.-H."/>
            <person name="Young C.-C."/>
        </authorList>
    </citation>
    <scope>NUCLEOTIDE SEQUENCE [LARGE SCALE GENOMIC DNA]</scope>
    <source>
        <strain evidence="8 9">CC-MHH1044</strain>
    </source>
</reference>
<evidence type="ECO:0000256" key="6">
    <source>
        <dbReference type="SAM" id="MobiDB-lite"/>
    </source>
</evidence>
<keyword evidence="2" id="KW-0378">Hydrolase</keyword>
<keyword evidence="1" id="KW-0547">Nucleotide-binding</keyword>